<proteinExistence type="inferred from homology"/>
<feature type="compositionally biased region" description="Basic and acidic residues" evidence="6">
    <location>
        <begin position="24"/>
        <end position="33"/>
    </location>
</feature>
<evidence type="ECO:0000256" key="3">
    <source>
        <dbReference type="ARBA" id="ARBA00023212"/>
    </source>
</evidence>
<reference evidence="7 8" key="1">
    <citation type="submission" date="2016-10" db="EMBL/GenBank/DDBJ databases">
        <authorList>
            <person name="Cai Z."/>
        </authorList>
    </citation>
    <scope>NUCLEOTIDE SEQUENCE [LARGE SCALE GENOMIC DNA]</scope>
</reference>
<comment type="subcellular location">
    <subcellularLocation>
        <location evidence="1">Cytoplasm</location>
        <location evidence="1">Cytoskeleton</location>
        <location evidence="1">Microtubule organizing center</location>
        <location evidence="1">Centrosome</location>
    </subcellularLocation>
</comment>
<protein>
    <recommendedName>
        <fullName evidence="5">Cilia-and flagella-associated protein 96</fullName>
    </recommendedName>
</protein>
<dbReference type="InterPro" id="IPR029358">
    <property type="entry name" value="CFAP96"/>
</dbReference>
<dbReference type="PANTHER" id="PTHR31144">
    <property type="entry name" value="UPF0602 PROTEIN C4ORF47"/>
    <property type="match status" value="1"/>
</dbReference>
<evidence type="ECO:0000256" key="2">
    <source>
        <dbReference type="ARBA" id="ARBA00022490"/>
    </source>
</evidence>
<dbReference type="STRING" id="3088.A0A383WN66"/>
<comment type="similarity">
    <text evidence="4">Belongs to the CFAP96 family.</text>
</comment>
<evidence type="ECO:0000256" key="4">
    <source>
        <dbReference type="ARBA" id="ARBA00035656"/>
    </source>
</evidence>
<gene>
    <name evidence="7" type="ORF">BQ4739_LOCUS19147</name>
</gene>
<name>A0A383WN66_TETOB</name>
<keyword evidence="8" id="KW-1185">Reference proteome</keyword>
<evidence type="ECO:0000256" key="5">
    <source>
        <dbReference type="ARBA" id="ARBA00035693"/>
    </source>
</evidence>
<dbReference type="Pfam" id="PF15239">
    <property type="entry name" value="CFAP96-like"/>
    <property type="match status" value="1"/>
</dbReference>
<accession>A0A383WN66</accession>
<sequence length="316" mass="33592">MTSKYGVFKETQGLCQGDPYIDTVKPDPRDKGLNFKSPTCKVGKNNDATFDKFKPLYEGEKFVEPLRSAIQQNNASKKQNVTEKPWKAASPMKESACPGDFVGTLGGKVPYVAGTVEIKKKKGEVQGTPKNIVTGPSKKGGFGFNKTTLSERQGALGVAGEYQYLADPIHQATRKPADAAAVKPFKPANPPPTGGPGTITRNLLGRAAGAVGEFEWRPRPEAAAAGSSSGADGAAAAEAAAAPVPFKPVSVPRKGPMATFNQFPEYLHDPETAKFEARKQQRAKEKELLAAHAGGAWRPGGQVKSDATKSIIRMNL</sequence>
<evidence type="ECO:0000313" key="7">
    <source>
        <dbReference type="EMBL" id="SZX78841.1"/>
    </source>
</evidence>
<feature type="region of interest" description="Disordered" evidence="6">
    <location>
        <begin position="19"/>
        <end position="38"/>
    </location>
</feature>
<dbReference type="Proteomes" id="UP000256970">
    <property type="component" value="Unassembled WGS sequence"/>
</dbReference>
<feature type="region of interest" description="Disordered" evidence="6">
    <location>
        <begin position="220"/>
        <end position="239"/>
    </location>
</feature>
<dbReference type="PANTHER" id="PTHR31144:SF1">
    <property type="entry name" value="UPF0602 PROTEIN C4ORF47"/>
    <property type="match status" value="1"/>
</dbReference>
<feature type="compositionally biased region" description="Low complexity" evidence="6">
    <location>
        <begin position="222"/>
        <end position="239"/>
    </location>
</feature>
<keyword evidence="3" id="KW-0206">Cytoskeleton</keyword>
<keyword evidence="2" id="KW-0963">Cytoplasm</keyword>
<evidence type="ECO:0000256" key="6">
    <source>
        <dbReference type="SAM" id="MobiDB-lite"/>
    </source>
</evidence>
<organism evidence="7 8">
    <name type="scientific">Tetradesmus obliquus</name>
    <name type="common">Green alga</name>
    <name type="synonym">Acutodesmus obliquus</name>
    <dbReference type="NCBI Taxonomy" id="3088"/>
    <lineage>
        <taxon>Eukaryota</taxon>
        <taxon>Viridiplantae</taxon>
        <taxon>Chlorophyta</taxon>
        <taxon>core chlorophytes</taxon>
        <taxon>Chlorophyceae</taxon>
        <taxon>CS clade</taxon>
        <taxon>Sphaeropleales</taxon>
        <taxon>Scenedesmaceae</taxon>
        <taxon>Tetradesmus</taxon>
    </lineage>
</organism>
<evidence type="ECO:0000256" key="1">
    <source>
        <dbReference type="ARBA" id="ARBA00004300"/>
    </source>
</evidence>
<dbReference type="GO" id="GO:0005881">
    <property type="term" value="C:cytoplasmic microtubule"/>
    <property type="evidence" value="ECO:0007669"/>
    <property type="project" value="TreeGrafter"/>
</dbReference>
<evidence type="ECO:0000313" key="8">
    <source>
        <dbReference type="Proteomes" id="UP000256970"/>
    </source>
</evidence>
<dbReference type="AlphaFoldDB" id="A0A383WN66"/>
<dbReference type="EMBL" id="FNXT01001343">
    <property type="protein sequence ID" value="SZX78841.1"/>
    <property type="molecule type" value="Genomic_DNA"/>
</dbReference>